<dbReference type="InterPro" id="IPR052927">
    <property type="entry name" value="DCC_oxidoreductase"/>
</dbReference>
<dbReference type="AlphaFoldDB" id="A0A9N7RPK5"/>
<dbReference type="PANTHER" id="PTHR33639">
    <property type="entry name" value="THIOL-DISULFIDE OXIDOREDUCTASE DCC"/>
    <property type="match status" value="1"/>
</dbReference>
<dbReference type="OrthoDB" id="410458at2759"/>
<evidence type="ECO:0000313" key="3">
    <source>
        <dbReference type="Proteomes" id="UP001153555"/>
    </source>
</evidence>
<keyword evidence="1" id="KW-1133">Transmembrane helix</keyword>
<keyword evidence="1" id="KW-0812">Transmembrane</keyword>
<evidence type="ECO:0000313" key="2">
    <source>
        <dbReference type="EMBL" id="CAA0839151.1"/>
    </source>
</evidence>
<comment type="caution">
    <text evidence="2">The sequence shown here is derived from an EMBL/GenBank/DDBJ whole genome shotgun (WGS) entry which is preliminary data.</text>
</comment>
<dbReference type="EMBL" id="CACSLK010031421">
    <property type="protein sequence ID" value="CAA0839151.1"/>
    <property type="molecule type" value="Genomic_DNA"/>
</dbReference>
<gene>
    <name evidence="2" type="ORF">SHERM_05720</name>
</gene>
<accession>A0A9N7RPK5</accession>
<reference evidence="2" key="1">
    <citation type="submission" date="2019-12" db="EMBL/GenBank/DDBJ databases">
        <authorList>
            <person name="Scholes J."/>
        </authorList>
    </citation>
    <scope>NUCLEOTIDE SEQUENCE</scope>
</reference>
<dbReference type="PANTHER" id="PTHR33639:SF2">
    <property type="entry name" value="DUF393 DOMAIN-CONTAINING PROTEIN"/>
    <property type="match status" value="1"/>
</dbReference>
<feature type="non-terminal residue" evidence="2">
    <location>
        <position position="1"/>
    </location>
</feature>
<organism evidence="2 3">
    <name type="scientific">Striga hermonthica</name>
    <name type="common">Purple witchweed</name>
    <name type="synonym">Buchnera hermonthica</name>
    <dbReference type="NCBI Taxonomy" id="68872"/>
    <lineage>
        <taxon>Eukaryota</taxon>
        <taxon>Viridiplantae</taxon>
        <taxon>Streptophyta</taxon>
        <taxon>Embryophyta</taxon>
        <taxon>Tracheophyta</taxon>
        <taxon>Spermatophyta</taxon>
        <taxon>Magnoliopsida</taxon>
        <taxon>eudicotyledons</taxon>
        <taxon>Gunneridae</taxon>
        <taxon>Pentapetalae</taxon>
        <taxon>asterids</taxon>
        <taxon>lamiids</taxon>
        <taxon>Lamiales</taxon>
        <taxon>Orobanchaceae</taxon>
        <taxon>Buchnereae</taxon>
        <taxon>Striga</taxon>
    </lineage>
</organism>
<evidence type="ECO:0000256" key="1">
    <source>
        <dbReference type="SAM" id="Phobius"/>
    </source>
</evidence>
<feature type="transmembrane region" description="Helical" evidence="1">
    <location>
        <begin position="12"/>
        <end position="31"/>
    </location>
</feature>
<sequence length="113" mass="12923">AVMKIMQYIDLPFPLLAFFLQFVPLFIRDFVYENIADNRYNLFGHPYAFLQRDHEDDLPDTVSKGYVMFKSSSTIPVQGTALLHLSITLTFLLLADVPLKCLNATSLTFTDEV</sequence>
<keyword evidence="1" id="KW-0472">Membrane</keyword>
<protein>
    <submittedName>
        <fullName evidence="2">DCC family protein - chloroplastic</fullName>
    </submittedName>
</protein>
<keyword evidence="3" id="KW-1185">Reference proteome</keyword>
<proteinExistence type="predicted"/>
<dbReference type="Proteomes" id="UP001153555">
    <property type="component" value="Unassembled WGS sequence"/>
</dbReference>
<name>A0A9N7RPK5_STRHE</name>